<organism evidence="3 4">
    <name type="scientific">Terriglobus roseus</name>
    <dbReference type="NCBI Taxonomy" id="392734"/>
    <lineage>
        <taxon>Bacteria</taxon>
        <taxon>Pseudomonadati</taxon>
        <taxon>Acidobacteriota</taxon>
        <taxon>Terriglobia</taxon>
        <taxon>Terriglobales</taxon>
        <taxon>Acidobacteriaceae</taxon>
        <taxon>Terriglobus</taxon>
    </lineage>
</organism>
<name>A0A1H4LYK0_9BACT</name>
<dbReference type="EMBL" id="FNSD01000001">
    <property type="protein sequence ID" value="SEB75272.1"/>
    <property type="molecule type" value="Genomic_DNA"/>
</dbReference>
<dbReference type="InterPro" id="IPR000073">
    <property type="entry name" value="AB_hydrolase_1"/>
</dbReference>
<dbReference type="InterPro" id="IPR029058">
    <property type="entry name" value="AB_hydrolase_fold"/>
</dbReference>
<dbReference type="AlphaFoldDB" id="A0A1H4LYK0"/>
<dbReference type="PANTHER" id="PTHR46438">
    <property type="entry name" value="ALPHA/BETA-HYDROLASES SUPERFAMILY PROTEIN"/>
    <property type="match status" value="1"/>
</dbReference>
<feature type="signal peptide" evidence="1">
    <location>
        <begin position="1"/>
        <end position="31"/>
    </location>
</feature>
<gene>
    <name evidence="3" type="ORF">SAMN05443244_1745</name>
</gene>
<sequence>MSGGHQMTMTIRLRFALLALSALCLPVPSLAQLHVAASQHNTDIFGHPLPAQHRVPVFGQSIAYYDMGKSTSPDQSVLVLVHGYGSQADVDFGPSLPALAKHRRVIALDQIGSGQSDKPLIAYRVQTYVEFLAEFLRTIGVTRFDLLGESLGGWVAAAYAEQALVPGSTLPPPRRLILEDAAGFVVPQTAGVPSPTIHLSVSTVDEVITGLRAVFFNKDLITAEVAKRRFITKLAANDGLVTNAFMTNPAVLKEAVGDKASSITLPTLVVWGAEDSTVPVAQVHAYAEAIPGAKLVLVEQSGHVPSLEQPGKFVEAVEGFLGR</sequence>
<feature type="domain" description="AB hydrolase-1" evidence="2">
    <location>
        <begin position="78"/>
        <end position="316"/>
    </location>
</feature>
<evidence type="ECO:0000313" key="4">
    <source>
        <dbReference type="Proteomes" id="UP000182409"/>
    </source>
</evidence>
<dbReference type="Proteomes" id="UP000182409">
    <property type="component" value="Unassembled WGS sequence"/>
</dbReference>
<reference evidence="3 4" key="1">
    <citation type="submission" date="2016-10" db="EMBL/GenBank/DDBJ databases">
        <authorList>
            <person name="de Groot N.N."/>
        </authorList>
    </citation>
    <scope>NUCLEOTIDE SEQUENCE [LARGE SCALE GENOMIC DNA]</scope>
    <source>
        <strain evidence="3 4">AB35.6</strain>
    </source>
</reference>
<evidence type="ECO:0000259" key="2">
    <source>
        <dbReference type="Pfam" id="PF12697"/>
    </source>
</evidence>
<keyword evidence="1" id="KW-0732">Signal</keyword>
<dbReference type="PRINTS" id="PR00111">
    <property type="entry name" value="ABHYDROLASE"/>
</dbReference>
<proteinExistence type="predicted"/>
<dbReference type="SUPFAM" id="SSF53474">
    <property type="entry name" value="alpha/beta-Hydrolases"/>
    <property type="match status" value="1"/>
</dbReference>
<evidence type="ECO:0000313" key="3">
    <source>
        <dbReference type="EMBL" id="SEB75272.1"/>
    </source>
</evidence>
<dbReference type="Pfam" id="PF12697">
    <property type="entry name" value="Abhydrolase_6"/>
    <property type="match status" value="1"/>
</dbReference>
<dbReference type="Gene3D" id="3.40.50.1820">
    <property type="entry name" value="alpha/beta hydrolase"/>
    <property type="match status" value="1"/>
</dbReference>
<evidence type="ECO:0000256" key="1">
    <source>
        <dbReference type="SAM" id="SignalP"/>
    </source>
</evidence>
<accession>A0A1H4LYK0</accession>
<protein>
    <submittedName>
        <fullName evidence="3">2-hydroxy-6-oxonona-2,4-dienedioate hydrolase</fullName>
    </submittedName>
</protein>
<dbReference type="GO" id="GO:0016787">
    <property type="term" value="F:hydrolase activity"/>
    <property type="evidence" value="ECO:0007669"/>
    <property type="project" value="UniProtKB-KW"/>
</dbReference>
<keyword evidence="3" id="KW-0378">Hydrolase</keyword>
<feature type="chain" id="PRO_5010161888" evidence="1">
    <location>
        <begin position="32"/>
        <end position="323"/>
    </location>
</feature>